<comment type="catalytic activity">
    <reaction evidence="1">
        <text>ATP + protein L-histidine = ADP + protein N-phospho-L-histidine.</text>
        <dbReference type="EC" id="2.7.13.3"/>
    </reaction>
</comment>
<accession>A0A1Y5PDW6</accession>
<dbReference type="CDD" id="cd00075">
    <property type="entry name" value="HATPase"/>
    <property type="match status" value="1"/>
</dbReference>
<feature type="domain" description="Histidine kinase" evidence="12">
    <location>
        <begin position="182"/>
        <end position="404"/>
    </location>
</feature>
<dbReference type="PANTHER" id="PTHR45436">
    <property type="entry name" value="SENSOR HISTIDINE KINASE YKOH"/>
    <property type="match status" value="1"/>
</dbReference>
<name>A0A1Y5PDW6_9MYCO</name>
<dbReference type="SMART" id="SM00388">
    <property type="entry name" value="HisKA"/>
    <property type="match status" value="1"/>
</dbReference>
<organism evidence="13">
    <name type="scientific">uncultured Mycobacterium sp</name>
    <dbReference type="NCBI Taxonomy" id="171292"/>
    <lineage>
        <taxon>Bacteria</taxon>
        <taxon>Bacillati</taxon>
        <taxon>Actinomycetota</taxon>
        <taxon>Actinomycetes</taxon>
        <taxon>Mycobacteriales</taxon>
        <taxon>Mycobacteriaceae</taxon>
        <taxon>Mycobacterium</taxon>
        <taxon>environmental samples</taxon>
    </lineage>
</organism>
<comment type="subcellular location">
    <subcellularLocation>
        <location evidence="2">Cell membrane</location>
    </subcellularLocation>
</comment>
<feature type="transmembrane region" description="Helical" evidence="11">
    <location>
        <begin position="20"/>
        <end position="43"/>
    </location>
</feature>
<dbReference type="AlphaFoldDB" id="A0A1Y5PDW6"/>
<evidence type="ECO:0000256" key="6">
    <source>
        <dbReference type="ARBA" id="ARBA00022692"/>
    </source>
</evidence>
<keyword evidence="10 11" id="KW-0472">Membrane</keyword>
<dbReference type="Pfam" id="PF02518">
    <property type="entry name" value="HATPase_c"/>
    <property type="match status" value="1"/>
</dbReference>
<dbReference type="EC" id="2.7.13.3" evidence="3"/>
<dbReference type="InterPro" id="IPR036890">
    <property type="entry name" value="HATPase_C_sf"/>
</dbReference>
<keyword evidence="5" id="KW-0808">Transferase</keyword>
<dbReference type="SUPFAM" id="SSF47384">
    <property type="entry name" value="Homodimeric domain of signal transducing histidine kinase"/>
    <property type="match status" value="1"/>
</dbReference>
<dbReference type="InterPro" id="IPR005467">
    <property type="entry name" value="His_kinase_dom"/>
</dbReference>
<keyword evidence="7 13" id="KW-0418">Kinase</keyword>
<protein>
    <recommendedName>
        <fullName evidence="3">histidine kinase</fullName>
        <ecNumber evidence="3">2.7.13.3</ecNumber>
    </recommendedName>
</protein>
<evidence type="ECO:0000256" key="4">
    <source>
        <dbReference type="ARBA" id="ARBA00022553"/>
    </source>
</evidence>
<evidence type="ECO:0000313" key="13">
    <source>
        <dbReference type="EMBL" id="SBS75519.1"/>
    </source>
</evidence>
<dbReference type="Gene3D" id="3.30.565.10">
    <property type="entry name" value="Histidine kinase-like ATPase, C-terminal domain"/>
    <property type="match status" value="1"/>
</dbReference>
<dbReference type="PANTHER" id="PTHR45436:SF5">
    <property type="entry name" value="SENSOR HISTIDINE KINASE TRCS"/>
    <property type="match status" value="1"/>
</dbReference>
<evidence type="ECO:0000259" key="12">
    <source>
        <dbReference type="PROSITE" id="PS50109"/>
    </source>
</evidence>
<keyword evidence="9" id="KW-0902">Two-component regulatory system</keyword>
<proteinExistence type="predicted"/>
<dbReference type="Pfam" id="PF00512">
    <property type="entry name" value="HisKA"/>
    <property type="match status" value="1"/>
</dbReference>
<dbReference type="InterPro" id="IPR050428">
    <property type="entry name" value="TCS_sensor_his_kinase"/>
</dbReference>
<evidence type="ECO:0000256" key="3">
    <source>
        <dbReference type="ARBA" id="ARBA00012438"/>
    </source>
</evidence>
<dbReference type="InterPro" id="IPR003661">
    <property type="entry name" value="HisK_dim/P_dom"/>
</dbReference>
<dbReference type="SUPFAM" id="SSF55874">
    <property type="entry name" value="ATPase domain of HSP90 chaperone/DNA topoisomerase II/histidine kinase"/>
    <property type="match status" value="1"/>
</dbReference>
<dbReference type="EMBL" id="FLQS01000016">
    <property type="protein sequence ID" value="SBS75519.1"/>
    <property type="molecule type" value="Genomic_DNA"/>
</dbReference>
<gene>
    <name evidence="13" type="ORF">MHPYR_230089</name>
</gene>
<keyword evidence="4" id="KW-0597">Phosphoprotein</keyword>
<dbReference type="InterPro" id="IPR004358">
    <property type="entry name" value="Sig_transdc_His_kin-like_C"/>
</dbReference>
<dbReference type="InterPro" id="IPR003594">
    <property type="entry name" value="HATPase_dom"/>
</dbReference>
<reference evidence="13" key="1">
    <citation type="submission" date="2016-03" db="EMBL/GenBank/DDBJ databases">
        <authorList>
            <person name="Ploux O."/>
        </authorList>
    </citation>
    <scope>NUCLEOTIDE SEQUENCE</scope>
    <source>
        <strain evidence="13">UC10</strain>
    </source>
</reference>
<dbReference type="GO" id="GO:0000155">
    <property type="term" value="F:phosphorelay sensor kinase activity"/>
    <property type="evidence" value="ECO:0007669"/>
    <property type="project" value="InterPro"/>
</dbReference>
<evidence type="ECO:0000256" key="11">
    <source>
        <dbReference type="SAM" id="Phobius"/>
    </source>
</evidence>
<dbReference type="PROSITE" id="PS50109">
    <property type="entry name" value="HIS_KIN"/>
    <property type="match status" value="1"/>
</dbReference>
<keyword evidence="8 11" id="KW-1133">Transmembrane helix</keyword>
<dbReference type="InterPro" id="IPR036097">
    <property type="entry name" value="HisK_dim/P_sf"/>
</dbReference>
<dbReference type="Gene3D" id="1.10.287.130">
    <property type="match status" value="1"/>
</dbReference>
<dbReference type="SMART" id="SM00387">
    <property type="entry name" value="HATPase_c"/>
    <property type="match status" value="1"/>
</dbReference>
<feature type="transmembrane region" description="Helical" evidence="11">
    <location>
        <begin position="139"/>
        <end position="161"/>
    </location>
</feature>
<evidence type="ECO:0000256" key="9">
    <source>
        <dbReference type="ARBA" id="ARBA00023012"/>
    </source>
</evidence>
<dbReference type="GO" id="GO:0005886">
    <property type="term" value="C:plasma membrane"/>
    <property type="evidence" value="ECO:0007669"/>
    <property type="project" value="UniProtKB-SubCell"/>
</dbReference>
<evidence type="ECO:0000256" key="7">
    <source>
        <dbReference type="ARBA" id="ARBA00022777"/>
    </source>
</evidence>
<evidence type="ECO:0000256" key="1">
    <source>
        <dbReference type="ARBA" id="ARBA00000085"/>
    </source>
</evidence>
<sequence length="406" mass="42313">MTPAPPSDLAVVKRAGRVAAVQASVALALVLLVVGGVVFAVYLRAQNRQIGAELQTLAMTADDANDPPPDMELALRDNNGHISTSDGGEPGVPLLTGATGFGDVYANGREYRTLVVDRPEGRVVAMTDLAPYHAGRNRLLMALGFAELAGILASIAVVALFSRRSVRPLANALALQRRFVADASHELRAPLTVLHTRAQMLAHRVGTADVHALQKDADALVADTRALGDIVDDLLASATMAAGKSARDRVDLSAVAFSVRDSMAPYAQSIGVTLNCECESVNSSAGFDVIGSAAALRRALTALVDNALGHEHDGGRVELRVRRAGPKVSVAVADDGVGIDPETMARLFTRFSHGAEHTTREGREPYGIGLALVREIADAHGGDVAVASKPGEGATFTLTLPAAPPA</sequence>
<evidence type="ECO:0000256" key="10">
    <source>
        <dbReference type="ARBA" id="ARBA00023136"/>
    </source>
</evidence>
<keyword evidence="6 11" id="KW-0812">Transmembrane</keyword>
<dbReference type="PRINTS" id="PR00344">
    <property type="entry name" value="BCTRLSENSOR"/>
</dbReference>
<evidence type="ECO:0000256" key="8">
    <source>
        <dbReference type="ARBA" id="ARBA00022989"/>
    </source>
</evidence>
<evidence type="ECO:0000256" key="5">
    <source>
        <dbReference type="ARBA" id="ARBA00022679"/>
    </source>
</evidence>
<dbReference type="CDD" id="cd00082">
    <property type="entry name" value="HisKA"/>
    <property type="match status" value="1"/>
</dbReference>
<evidence type="ECO:0000256" key="2">
    <source>
        <dbReference type="ARBA" id="ARBA00004236"/>
    </source>
</evidence>